<feature type="domain" description="DDE Tnp4" evidence="3">
    <location>
        <begin position="26"/>
        <end position="86"/>
    </location>
</feature>
<organism evidence="4 5">
    <name type="scientific">Dryococelus australis</name>
    <dbReference type="NCBI Taxonomy" id="614101"/>
    <lineage>
        <taxon>Eukaryota</taxon>
        <taxon>Metazoa</taxon>
        <taxon>Ecdysozoa</taxon>
        <taxon>Arthropoda</taxon>
        <taxon>Hexapoda</taxon>
        <taxon>Insecta</taxon>
        <taxon>Pterygota</taxon>
        <taxon>Neoptera</taxon>
        <taxon>Polyneoptera</taxon>
        <taxon>Phasmatodea</taxon>
        <taxon>Verophasmatodea</taxon>
        <taxon>Anareolatae</taxon>
        <taxon>Phasmatidae</taxon>
        <taxon>Eurycanthinae</taxon>
        <taxon>Dryococelus</taxon>
    </lineage>
</organism>
<evidence type="ECO:0000313" key="4">
    <source>
        <dbReference type="EMBL" id="KAJ8883857.1"/>
    </source>
</evidence>
<evidence type="ECO:0000256" key="2">
    <source>
        <dbReference type="ARBA" id="ARBA00022723"/>
    </source>
</evidence>
<dbReference type="Pfam" id="PF13359">
    <property type="entry name" value="DDE_Tnp_4"/>
    <property type="match status" value="1"/>
</dbReference>
<proteinExistence type="predicted"/>
<keyword evidence="2" id="KW-0479">Metal-binding</keyword>
<name>A0ABQ9HHP8_9NEOP</name>
<evidence type="ECO:0000313" key="5">
    <source>
        <dbReference type="Proteomes" id="UP001159363"/>
    </source>
</evidence>
<comment type="caution">
    <text evidence="4">The sequence shown here is derived from an EMBL/GenBank/DDBJ whole genome shotgun (WGS) entry which is preliminary data.</text>
</comment>
<dbReference type="InterPro" id="IPR027806">
    <property type="entry name" value="HARBI1_dom"/>
</dbReference>
<reference evidence="4 5" key="1">
    <citation type="submission" date="2023-02" db="EMBL/GenBank/DDBJ databases">
        <title>LHISI_Scaffold_Assembly.</title>
        <authorList>
            <person name="Stuart O.P."/>
            <person name="Cleave R."/>
            <person name="Magrath M.J.L."/>
            <person name="Mikheyev A.S."/>
        </authorList>
    </citation>
    <scope>NUCLEOTIDE SEQUENCE [LARGE SCALE GENOMIC DNA]</scope>
    <source>
        <strain evidence="4">Daus_M_001</strain>
        <tissue evidence="4">Leg muscle</tissue>
    </source>
</reference>
<comment type="cofactor">
    <cofactor evidence="1">
        <name>a divalent metal cation</name>
        <dbReference type="ChEBI" id="CHEBI:60240"/>
    </cofactor>
</comment>
<dbReference type="Proteomes" id="UP001159363">
    <property type="component" value="Chromosome 4"/>
</dbReference>
<dbReference type="EMBL" id="JARBHB010000005">
    <property type="protein sequence ID" value="KAJ8883857.1"/>
    <property type="molecule type" value="Genomic_DNA"/>
</dbReference>
<evidence type="ECO:0000259" key="3">
    <source>
        <dbReference type="Pfam" id="PF13359"/>
    </source>
</evidence>
<evidence type="ECO:0000256" key="1">
    <source>
        <dbReference type="ARBA" id="ARBA00001968"/>
    </source>
</evidence>
<gene>
    <name evidence="4" type="ORF">PR048_015712</name>
</gene>
<sequence>MAHPTTPSSPPPPSLKSLPRINCALPHVIVGDGAFPLLENVMTPYPGVQLANDESKKIYNYRHSRARRVSENTFGMLSKKFRIFFKKNSHLVIIVLAITVPHNYLRDDACAWQIGELEHEGVPQAFGNLRGTGGDIPKRAFNVREYFRNYFISPREVFHGKESVFTMDSSTTNEAF</sequence>
<keyword evidence="5" id="KW-1185">Reference proteome</keyword>
<accession>A0ABQ9HHP8</accession>
<protein>
    <recommendedName>
        <fullName evidence="3">DDE Tnp4 domain-containing protein</fullName>
    </recommendedName>
</protein>